<feature type="compositionally biased region" description="Basic and acidic residues" evidence="1">
    <location>
        <begin position="1"/>
        <end position="11"/>
    </location>
</feature>
<organism evidence="3 4">
    <name type="scientific">Tuber aestivum</name>
    <name type="common">summer truffle</name>
    <dbReference type="NCBI Taxonomy" id="59557"/>
    <lineage>
        <taxon>Eukaryota</taxon>
        <taxon>Fungi</taxon>
        <taxon>Dikarya</taxon>
        <taxon>Ascomycota</taxon>
        <taxon>Pezizomycotina</taxon>
        <taxon>Pezizomycetes</taxon>
        <taxon>Pezizales</taxon>
        <taxon>Tuberaceae</taxon>
        <taxon>Tuber</taxon>
    </lineage>
</organism>
<feature type="compositionally biased region" description="Low complexity" evidence="1">
    <location>
        <begin position="440"/>
        <end position="455"/>
    </location>
</feature>
<feature type="region of interest" description="Disordered" evidence="1">
    <location>
        <begin position="1"/>
        <end position="77"/>
    </location>
</feature>
<feature type="compositionally biased region" description="Basic and acidic residues" evidence="1">
    <location>
        <begin position="354"/>
        <end position="374"/>
    </location>
</feature>
<feature type="compositionally biased region" description="Basic and acidic residues" evidence="1">
    <location>
        <begin position="269"/>
        <end position="278"/>
    </location>
</feature>
<feature type="compositionally biased region" description="Basic and acidic residues" evidence="1">
    <location>
        <begin position="293"/>
        <end position="317"/>
    </location>
</feature>
<evidence type="ECO:0000313" key="4">
    <source>
        <dbReference type="Proteomes" id="UP001412239"/>
    </source>
</evidence>
<dbReference type="InterPro" id="IPR039712">
    <property type="entry name" value="Meu6"/>
</dbReference>
<reference evidence="3" key="1">
    <citation type="submission" date="2015-10" db="EMBL/GenBank/DDBJ databases">
        <authorList>
            <person name="Regsiter A."/>
            <person name="william w."/>
        </authorList>
    </citation>
    <scope>NUCLEOTIDE SEQUENCE</scope>
    <source>
        <strain evidence="3">Montdore</strain>
    </source>
</reference>
<dbReference type="Proteomes" id="UP001412239">
    <property type="component" value="Unassembled WGS sequence"/>
</dbReference>
<feature type="compositionally biased region" description="Basic and acidic residues" evidence="1">
    <location>
        <begin position="462"/>
        <end position="478"/>
    </location>
</feature>
<evidence type="ECO:0000313" key="3">
    <source>
        <dbReference type="EMBL" id="CUS08692.1"/>
    </source>
</evidence>
<dbReference type="CDD" id="cd00821">
    <property type="entry name" value="PH"/>
    <property type="match status" value="1"/>
</dbReference>
<feature type="compositionally biased region" description="Low complexity" evidence="1">
    <location>
        <begin position="26"/>
        <end position="40"/>
    </location>
</feature>
<dbReference type="PANTHER" id="PTHR42073">
    <property type="entry name" value="MEIOTIC EXPRESSION UP-REGULATED PROTEIN 6"/>
    <property type="match status" value="1"/>
</dbReference>
<dbReference type="InterPro" id="IPR039483">
    <property type="entry name" value="Meu6_PH_dom"/>
</dbReference>
<dbReference type="Pfam" id="PF15406">
    <property type="entry name" value="PH_6"/>
    <property type="match status" value="1"/>
</dbReference>
<dbReference type="EMBL" id="LN891118">
    <property type="protein sequence ID" value="CUS08692.1"/>
    <property type="molecule type" value="Genomic_DNA"/>
</dbReference>
<feature type="compositionally biased region" description="Low complexity" evidence="1">
    <location>
        <begin position="479"/>
        <end position="493"/>
    </location>
</feature>
<name>A0A292PLX8_9PEZI</name>
<feature type="compositionally biased region" description="Low complexity" evidence="1">
    <location>
        <begin position="582"/>
        <end position="617"/>
    </location>
</feature>
<feature type="region of interest" description="Disordered" evidence="1">
    <location>
        <begin position="352"/>
        <end position="638"/>
    </location>
</feature>
<keyword evidence="4" id="KW-1185">Reference proteome</keyword>
<dbReference type="AlphaFoldDB" id="A0A292PLX8"/>
<feature type="compositionally biased region" description="Basic and acidic residues" evidence="1">
    <location>
        <begin position="527"/>
        <end position="540"/>
    </location>
</feature>
<evidence type="ECO:0000256" key="1">
    <source>
        <dbReference type="SAM" id="MobiDB-lite"/>
    </source>
</evidence>
<dbReference type="PANTHER" id="PTHR42073:SF1">
    <property type="entry name" value="MEIOTIC EXPRESSION UP-REGULATED PROTEIN 6"/>
    <property type="match status" value="1"/>
</dbReference>
<dbReference type="SUPFAM" id="SSF50729">
    <property type="entry name" value="PH domain-like"/>
    <property type="match status" value="1"/>
</dbReference>
<feature type="region of interest" description="Disordered" evidence="1">
    <location>
        <begin position="218"/>
        <end position="328"/>
    </location>
</feature>
<evidence type="ECO:0000259" key="2">
    <source>
        <dbReference type="Pfam" id="PF15406"/>
    </source>
</evidence>
<feature type="compositionally biased region" description="Basic and acidic residues" evidence="1">
    <location>
        <begin position="50"/>
        <end position="72"/>
    </location>
</feature>
<protein>
    <recommendedName>
        <fullName evidence="2">Meiotic expression up-regulated protein 6 PH domain-containing protein</fullName>
    </recommendedName>
</protein>
<proteinExistence type="predicted"/>
<feature type="compositionally biased region" description="Pro residues" evidence="1">
    <location>
        <begin position="547"/>
        <end position="557"/>
    </location>
</feature>
<feature type="domain" description="Meiotic expression up-regulated protein 6 PH" evidence="2">
    <location>
        <begin position="88"/>
        <end position="190"/>
    </location>
</feature>
<feature type="compositionally biased region" description="Polar residues" evidence="1">
    <location>
        <begin position="502"/>
        <end position="512"/>
    </location>
</feature>
<feature type="compositionally biased region" description="Basic and acidic residues" evidence="1">
    <location>
        <begin position="226"/>
        <end position="254"/>
    </location>
</feature>
<accession>A0A292PLX8</accession>
<gene>
    <name evidence="3" type="ORF">GSTUAT00007200001</name>
</gene>
<sequence>MSDAVKPEDTKPVATEPPKPTDSEEVAAVSETVAAPATTSDEVTPVATDKPAEETAAVEEKKEEEDKPEPKEITQGTLSRFPSGLMSFFKTKRFFYFQDEPIAGGELEVYLRKTNSTRTTAAYASQTGKGLLLYCKAEGQSPHGIIKLADVTEVTSAGAAKFVLKIPNGGDLHFESPGERDSWVFTLKHKITEAKAIEEEIVSSEGYKTTLERLIEKSTPVAAAKAPEKPIEPKEEKKETGETKTEEGAEKAKSTDAAPAVTSEDEAGPSDKKADVKRSASRNKKRTSVFGFLKKDKTEEKKEEPAEREESKEEPKAVEPTTATTDGLFMTFNFEDGETNKVAAPAEASVVAAEVKDTEDVKPPEATKEVEKAPEAPAAPRTAKRHSYFNVNVFNRGGRDREVAEDKKEEEAKPEATEPKTDTGAAPAEVKPVDVVAPEASTTAEKPPASSPPKSRFYTGLFERKGGDKTEKESETKSAEAATEPVAVTAITTDSAVAPAEGSTTVEATSPTAGPREQKRKSSFFSFKKEKKADDVKSDTEEGEPSSPKPSTSPVPKPGLLTGLMRKASKAGKGKEAEPKEVTAPATVAEETAPAAPTTTTETETPNGAPATTEPTTIGDVVPEAVNVGQAHPVQAAA</sequence>
<feature type="compositionally biased region" description="Basic and acidic residues" evidence="1">
    <location>
        <begin position="397"/>
        <end position="421"/>
    </location>
</feature>